<sequence length="62" mass="7621">MQDTVDPFRECRYFQLFFIDFQLFNFLLRIIPVKIIQLSSLQKLILLTVIHIMFNMIIYICY</sequence>
<proteinExistence type="predicted"/>
<reference evidence="3" key="1">
    <citation type="submission" date="2016-06" db="EMBL/GenBank/DDBJ databases">
        <authorList>
            <person name="Petersen J."/>
            <person name="Sayavedra L."/>
        </authorList>
    </citation>
    <scope>NUCLEOTIDE SEQUENCE [LARGE SCALE GENOMIC DNA]</scope>
    <source>
        <strain evidence="3">BazSymA</strain>
    </source>
</reference>
<gene>
    <name evidence="2" type="ORF">BAZSYMA_ACONTIG41858_3</name>
</gene>
<evidence type="ECO:0000256" key="1">
    <source>
        <dbReference type="SAM" id="Phobius"/>
    </source>
</evidence>
<keyword evidence="1" id="KW-0472">Membrane</keyword>
<feature type="transmembrane region" description="Helical" evidence="1">
    <location>
        <begin position="12"/>
        <end position="32"/>
    </location>
</feature>
<evidence type="ECO:0000313" key="2">
    <source>
        <dbReference type="EMBL" id="SEH93722.1"/>
    </source>
</evidence>
<organism evidence="2 3">
    <name type="scientific">Bathymodiolus azoricus thioautotrophic gill symbiont</name>
    <dbReference type="NCBI Taxonomy" id="235205"/>
    <lineage>
        <taxon>Bacteria</taxon>
        <taxon>Pseudomonadati</taxon>
        <taxon>Pseudomonadota</taxon>
        <taxon>Gammaproteobacteria</taxon>
        <taxon>sulfur-oxidizing symbionts</taxon>
    </lineage>
</organism>
<feature type="transmembrane region" description="Helical" evidence="1">
    <location>
        <begin position="44"/>
        <end position="60"/>
    </location>
</feature>
<name>A0A1H6M8H0_9GAMM</name>
<protein>
    <submittedName>
        <fullName evidence="2">Membrane protein</fullName>
    </submittedName>
</protein>
<keyword evidence="1" id="KW-1133">Transmembrane helix</keyword>
<dbReference type="Proteomes" id="UP000198988">
    <property type="component" value="Unassembled WGS sequence"/>
</dbReference>
<evidence type="ECO:0000313" key="3">
    <source>
        <dbReference type="Proteomes" id="UP000198988"/>
    </source>
</evidence>
<keyword evidence="1" id="KW-0812">Transmembrane</keyword>
<dbReference type="EMBL" id="CDSC02000341">
    <property type="protein sequence ID" value="SEH93722.1"/>
    <property type="molecule type" value="Genomic_DNA"/>
</dbReference>
<accession>A0A1H6M8H0</accession>
<dbReference type="AlphaFoldDB" id="A0A1H6M8H0"/>